<dbReference type="PANTHER" id="PTHR37984">
    <property type="entry name" value="PROTEIN CBG26694"/>
    <property type="match status" value="1"/>
</dbReference>
<dbReference type="InterPro" id="IPR036397">
    <property type="entry name" value="RNaseH_sf"/>
</dbReference>
<dbReference type="PROSITE" id="PS50994">
    <property type="entry name" value="INTEGRASE"/>
    <property type="match status" value="1"/>
</dbReference>
<dbReference type="InterPro" id="IPR043502">
    <property type="entry name" value="DNA/RNA_pol_sf"/>
</dbReference>
<evidence type="ECO:0000256" key="2">
    <source>
        <dbReference type="ARBA" id="ARBA00022679"/>
    </source>
</evidence>
<dbReference type="InterPro" id="IPR001584">
    <property type="entry name" value="Integrase_cat-core"/>
</dbReference>
<dbReference type="GO" id="GO:0003676">
    <property type="term" value="F:nucleic acid binding"/>
    <property type="evidence" value="ECO:0007669"/>
    <property type="project" value="InterPro"/>
</dbReference>
<feature type="region of interest" description="Disordered" evidence="8">
    <location>
        <begin position="535"/>
        <end position="675"/>
    </location>
</feature>
<feature type="region of interest" description="Disordered" evidence="8">
    <location>
        <begin position="1"/>
        <end position="154"/>
    </location>
</feature>
<feature type="compositionally biased region" description="Basic and acidic residues" evidence="8">
    <location>
        <begin position="564"/>
        <end position="573"/>
    </location>
</feature>
<dbReference type="GO" id="GO:0016787">
    <property type="term" value="F:hydrolase activity"/>
    <property type="evidence" value="ECO:0007669"/>
    <property type="project" value="UniProtKB-KW"/>
</dbReference>
<protein>
    <recommendedName>
        <fullName evidence="1">RNA-directed DNA polymerase</fullName>
        <ecNumber evidence="1">2.7.7.49</ecNumber>
    </recommendedName>
</protein>
<dbReference type="PANTHER" id="PTHR37984:SF5">
    <property type="entry name" value="PROTEIN NYNRIN-LIKE"/>
    <property type="match status" value="1"/>
</dbReference>
<dbReference type="InterPro" id="IPR043128">
    <property type="entry name" value="Rev_trsase/Diguanyl_cyclase"/>
</dbReference>
<accession>A0AAD8RQI3</accession>
<dbReference type="Pfam" id="PF17921">
    <property type="entry name" value="Integrase_H2C2"/>
    <property type="match status" value="1"/>
</dbReference>
<keyword evidence="7" id="KW-0695">RNA-directed DNA polymerase</keyword>
<evidence type="ECO:0000313" key="12">
    <source>
        <dbReference type="Proteomes" id="UP001231189"/>
    </source>
</evidence>
<feature type="domain" description="Integrase catalytic" evidence="10">
    <location>
        <begin position="1777"/>
        <end position="1876"/>
    </location>
</feature>
<dbReference type="Gene3D" id="3.30.420.10">
    <property type="entry name" value="Ribonuclease H-like superfamily/Ribonuclease H"/>
    <property type="match status" value="1"/>
</dbReference>
<comment type="caution">
    <text evidence="11">The sequence shown here is derived from an EMBL/GenBank/DDBJ whole genome shotgun (WGS) entry which is preliminary data.</text>
</comment>
<dbReference type="CDD" id="cd09274">
    <property type="entry name" value="RNase_HI_RT_Ty3"/>
    <property type="match status" value="1"/>
</dbReference>
<dbReference type="Gene3D" id="1.10.340.70">
    <property type="match status" value="1"/>
</dbReference>
<keyword evidence="12" id="KW-1185">Reference proteome</keyword>
<dbReference type="Proteomes" id="UP001231189">
    <property type="component" value="Unassembled WGS sequence"/>
</dbReference>
<dbReference type="EMBL" id="JAUUTY010000005">
    <property type="protein sequence ID" value="KAK1628091.1"/>
    <property type="molecule type" value="Genomic_DNA"/>
</dbReference>
<keyword evidence="5" id="KW-0255">Endonuclease</keyword>
<evidence type="ECO:0000256" key="5">
    <source>
        <dbReference type="ARBA" id="ARBA00022759"/>
    </source>
</evidence>
<dbReference type="GO" id="GO:0004519">
    <property type="term" value="F:endonuclease activity"/>
    <property type="evidence" value="ECO:0007669"/>
    <property type="project" value="UniProtKB-KW"/>
</dbReference>
<dbReference type="CDD" id="cd00303">
    <property type="entry name" value="retropepsin_like"/>
    <property type="match status" value="1"/>
</dbReference>
<dbReference type="Gene3D" id="2.40.70.10">
    <property type="entry name" value="Acid Proteases"/>
    <property type="match status" value="1"/>
</dbReference>
<dbReference type="FunFam" id="3.10.20.370:FF:000001">
    <property type="entry name" value="Retrovirus-related Pol polyprotein from transposon 17.6-like protein"/>
    <property type="match status" value="1"/>
</dbReference>
<dbReference type="Gene3D" id="3.10.10.10">
    <property type="entry name" value="HIV Type 1 Reverse Transcriptase, subunit A, domain 1"/>
    <property type="match status" value="1"/>
</dbReference>
<dbReference type="GO" id="GO:0003964">
    <property type="term" value="F:RNA-directed DNA polymerase activity"/>
    <property type="evidence" value="ECO:0007669"/>
    <property type="project" value="UniProtKB-KW"/>
</dbReference>
<dbReference type="InterPro" id="IPR041588">
    <property type="entry name" value="Integrase_H2C2"/>
</dbReference>
<evidence type="ECO:0000256" key="7">
    <source>
        <dbReference type="ARBA" id="ARBA00022918"/>
    </source>
</evidence>
<feature type="compositionally biased region" description="Basic residues" evidence="8">
    <location>
        <begin position="585"/>
        <end position="594"/>
    </location>
</feature>
<keyword evidence="2" id="KW-0808">Transferase</keyword>
<gene>
    <name evidence="11" type="ORF">QYE76_002406</name>
</gene>
<dbReference type="PROSITE" id="PS50878">
    <property type="entry name" value="RT_POL"/>
    <property type="match status" value="1"/>
</dbReference>
<evidence type="ECO:0000259" key="9">
    <source>
        <dbReference type="PROSITE" id="PS50878"/>
    </source>
</evidence>
<dbReference type="InterPro" id="IPR021109">
    <property type="entry name" value="Peptidase_aspartic_dom_sf"/>
</dbReference>
<dbReference type="FunFam" id="3.30.70.270:FF:000026">
    <property type="entry name" value="Transposon Ty3-G Gag-Pol polyprotein"/>
    <property type="match status" value="1"/>
</dbReference>
<proteinExistence type="predicted"/>
<keyword evidence="3" id="KW-0548">Nucleotidyltransferase</keyword>
<evidence type="ECO:0000259" key="10">
    <source>
        <dbReference type="PROSITE" id="PS50994"/>
    </source>
</evidence>
<evidence type="ECO:0000256" key="3">
    <source>
        <dbReference type="ARBA" id="ARBA00022695"/>
    </source>
</evidence>
<feature type="domain" description="Reverse transcriptase" evidence="9">
    <location>
        <begin position="1232"/>
        <end position="1436"/>
    </location>
</feature>
<feature type="compositionally biased region" description="Low complexity" evidence="8">
    <location>
        <begin position="633"/>
        <end position="658"/>
    </location>
</feature>
<evidence type="ECO:0000256" key="6">
    <source>
        <dbReference type="ARBA" id="ARBA00022801"/>
    </source>
</evidence>
<dbReference type="InterPro" id="IPR000477">
    <property type="entry name" value="RT_dom"/>
</dbReference>
<dbReference type="Pfam" id="PF17917">
    <property type="entry name" value="RT_RNaseH"/>
    <property type="match status" value="1"/>
</dbReference>
<keyword evidence="6" id="KW-0378">Hydrolase</keyword>
<dbReference type="EC" id="2.7.7.49" evidence="1"/>
<name>A0AAD8RQI3_LOLMU</name>
<dbReference type="CDD" id="cd01647">
    <property type="entry name" value="RT_LTR"/>
    <property type="match status" value="1"/>
</dbReference>
<dbReference type="SUPFAM" id="SSF56672">
    <property type="entry name" value="DNA/RNA polymerases"/>
    <property type="match status" value="1"/>
</dbReference>
<dbReference type="Gene3D" id="3.30.70.270">
    <property type="match status" value="2"/>
</dbReference>
<dbReference type="SUPFAM" id="SSF50630">
    <property type="entry name" value="Acid proteases"/>
    <property type="match status" value="1"/>
</dbReference>
<sequence length="1876" mass="213239">MAKESPKWTNNTKPRHIRQGADVDKDQERRNPHGAWKKRRRKRKKRREEEALPVRPGHRPGSLAQRPVRPGHRPDRPAQRPVRPGHRPGAPRPRTGSQPDGICEVSGLRPVDRTSDRTTRSTARSCRANMDSEDEDTEEYTEHFEEDASSSTADVEEHVELYTDYGSASIIGMTDIEELYTDYGSASIADMDDINELYIDTCSTSMDDMVEHHHEDDIDPTIVLNMFVFDTLLRARQGATMRVLMHKIKDIIWSIKSVPNMIAIDTLLQAPLGAASNMPSRMSHHLGMARTVIDSHHLMIVVDHHHLMVYIDILPHMIFDDTTQDMVMRQEDESLDMKTFLIRRLLPLVPPPQWPLPRHMPMDSDATSASNKATFHGNVPISYVSAKKLYFDELNAQVSKMPPLEDDLGGDGVEHGEHGILPSPTEAHGVEMVEHGNFPSTKEAHGDEQVEPTPTCLLDELVPIPCEHESHLAHLSESDSELSDFHPICEFECFHLEDMSDTQSSTEDEFPLMEKMYMVHEDDDISPCLLRDGHVDHMDPPTSTTPTSHESAFKGTQMTTSTATEHELTKRAIESYPIKDLTRGNHTKGCRRRQGPREKEPPWCMEEEKKEEEEEEGGRGPAGQTGPQTRQPGAEAGQTGPQTGQAGAEAGQTGPQTGRAQASYRKPTGRNLRGISMNEVRKKLFTISLSGKAAHWYKLLKNGDSIDWEDIVPLFYSKFYPPNKTLLDTSCSGSFTRKNEEFKRDLLDRIQENTEGWENDRDRESGIIYDYKCIEAFMDTDKFRNMSATYGLDSQVVANLYKAFASHYELPKKNFDKYHEPYKDKIDSSVNKCVVIETVDNVIPEAYIEKTPFPAKMKEYSVISSAVNKSEKKPKEPEEQIKIEPAVAIVKDLVTENVEDGHIIFCEDASNIVSHPNKPKQVSVPMLSVRIGDHCYYGLCDIGASVSAIPYELYTEIMHEIGSCELEDIDVVIHLANRETISPIGIVRDVEVLCGKIKYPADFLVLGSAASDYCPIIFGRPFLNTCGAIIDCKKEKILTRFAGEPYEFNFSKFTKTPYKVDLPSNDFKMEQCASIVLVPNNPLQQHLENSESEAFRKERDELEEIFRRQPILKHDLPVEDLGTTPPPKEDPVFDLKPLPDNLKYAHIDDKKIYPVIISSKLSEIEEERLLEILKKHRGAIGYTLDDLKGISPSICQHAINMEEDAKPVVEHQRRLIPKMKEVVRNEVLKLLEAGIIYPIADSRWVSPVHCVPKKGGMTVVPNDNDELIPQRIVVGYRMCIDFRKVNKVTKKDHYPLPFIDQMLERLSKNTHFCFLDGYSGFSQIAVKAKDQEKTTFTCPYGTYAYRRMPFGLCNAPATFQRCMSAIFHGFCESIVEVFMDDFSVYGNSFDNCLRNLDKVLQRCEETNLVLNWEKCHFMVNEGIVLGHKISEKGIEVDRAKVEAIEKMPYPRDVKGIRSVLGHAGFYRRFIKDFSKISKPLTNLLQKDVPFVFDDDCKEAFETLKKALTTAPVVEPPDWNLPFEIMCDASDFAVGAVLGQRVDKKLNVIHYASKTLDAAQRNYATTEKELLAVVFACDKFRPYIVDSKVTIHTDHAAIRYLMTKKDAKPRLIRWVLLLQEFDLHIIDRKGADNPVADNLSRLENIAYDPVPVNDSFPNEQLAVIKYLPPTFSAQQRRKFFYDLRHYFWDDPHLYKEGVDGIMRRCVPEYEQQEILNKCHGSVYGGHHAGDRTAQKVLQSGFYWPTLFKDARKFILSCDECQRVGNISRRNEMPMNYTLVIEPFDCWGFDFMGPFPSSEGNTHILVAVDYVTKWVEAIPTKSADGETSIKMLVDIIFPRFGVPRYIMTDGGSHFIHGGFRKTLAKYGINHRIASSPSN</sequence>
<reference evidence="11" key="1">
    <citation type="submission" date="2023-07" db="EMBL/GenBank/DDBJ databases">
        <title>A chromosome-level genome assembly of Lolium multiflorum.</title>
        <authorList>
            <person name="Chen Y."/>
            <person name="Copetti D."/>
            <person name="Kolliker R."/>
            <person name="Studer B."/>
        </authorList>
    </citation>
    <scope>NUCLEOTIDE SEQUENCE</scope>
    <source>
        <strain evidence="11">02402/16</strain>
        <tissue evidence="11">Leaf</tissue>
    </source>
</reference>
<organism evidence="11 12">
    <name type="scientific">Lolium multiflorum</name>
    <name type="common">Italian ryegrass</name>
    <name type="synonym">Lolium perenne subsp. multiflorum</name>
    <dbReference type="NCBI Taxonomy" id="4521"/>
    <lineage>
        <taxon>Eukaryota</taxon>
        <taxon>Viridiplantae</taxon>
        <taxon>Streptophyta</taxon>
        <taxon>Embryophyta</taxon>
        <taxon>Tracheophyta</taxon>
        <taxon>Spermatophyta</taxon>
        <taxon>Magnoliopsida</taxon>
        <taxon>Liliopsida</taxon>
        <taxon>Poales</taxon>
        <taxon>Poaceae</taxon>
        <taxon>BOP clade</taxon>
        <taxon>Pooideae</taxon>
        <taxon>Poodae</taxon>
        <taxon>Poeae</taxon>
        <taxon>Poeae Chloroplast Group 2 (Poeae type)</taxon>
        <taxon>Loliodinae</taxon>
        <taxon>Loliinae</taxon>
        <taxon>Lolium</taxon>
    </lineage>
</organism>
<dbReference type="InterPro" id="IPR041373">
    <property type="entry name" value="RT_RNaseH"/>
</dbReference>
<dbReference type="SUPFAM" id="SSF53098">
    <property type="entry name" value="Ribonuclease H-like"/>
    <property type="match status" value="1"/>
</dbReference>
<feature type="compositionally biased region" description="Basic and acidic residues" evidence="8">
    <location>
        <begin position="110"/>
        <end position="119"/>
    </location>
</feature>
<feature type="compositionally biased region" description="Polar residues" evidence="8">
    <location>
        <begin position="554"/>
        <end position="563"/>
    </location>
</feature>
<evidence type="ECO:0000313" key="11">
    <source>
        <dbReference type="EMBL" id="KAK1628091.1"/>
    </source>
</evidence>
<dbReference type="InterPro" id="IPR050951">
    <property type="entry name" value="Retrovirus_Pol_polyprotein"/>
</dbReference>
<feature type="compositionally biased region" description="Basic and acidic residues" evidence="8">
    <location>
        <begin position="19"/>
        <end position="31"/>
    </location>
</feature>
<evidence type="ECO:0000256" key="8">
    <source>
        <dbReference type="SAM" id="MobiDB-lite"/>
    </source>
</evidence>
<dbReference type="InterPro" id="IPR012337">
    <property type="entry name" value="RNaseH-like_sf"/>
</dbReference>
<feature type="compositionally biased region" description="Acidic residues" evidence="8">
    <location>
        <begin position="131"/>
        <end position="148"/>
    </location>
</feature>
<dbReference type="GO" id="GO:0015074">
    <property type="term" value="P:DNA integration"/>
    <property type="evidence" value="ECO:0007669"/>
    <property type="project" value="InterPro"/>
</dbReference>
<evidence type="ECO:0000256" key="1">
    <source>
        <dbReference type="ARBA" id="ARBA00012493"/>
    </source>
</evidence>
<keyword evidence="4" id="KW-0540">Nuclease</keyword>
<dbReference type="Pfam" id="PF00665">
    <property type="entry name" value="rve"/>
    <property type="match status" value="1"/>
</dbReference>
<feature type="compositionally biased region" description="Basic residues" evidence="8">
    <location>
        <begin position="35"/>
        <end position="46"/>
    </location>
</feature>
<dbReference type="Pfam" id="PF00078">
    <property type="entry name" value="RVT_1"/>
    <property type="match status" value="1"/>
</dbReference>
<evidence type="ECO:0000256" key="4">
    <source>
        <dbReference type="ARBA" id="ARBA00022722"/>
    </source>
</evidence>